<sequence length="100" mass="11006">MEVNIENLKKEHGDIQTLTLKDKAGKTVATAYLKEPGRVVVARAMSLIAQSKPLEAGEFILENCFVGGDQTILENEKFKMSASMQAVQLVELLDGELKKN</sequence>
<protein>
    <submittedName>
        <fullName evidence="1">Uncharacterized protein</fullName>
    </submittedName>
</protein>
<evidence type="ECO:0000313" key="1">
    <source>
        <dbReference type="EMBL" id="AHJ98931.1"/>
    </source>
</evidence>
<dbReference type="PATRIC" id="fig|1227739.3.peg.3502"/>
<dbReference type="RefSeq" id="WP_044003033.1">
    <property type="nucleotide sequence ID" value="NZ_CP007145.1"/>
</dbReference>
<proteinExistence type="predicted"/>
<dbReference type="STRING" id="1227739.Hsw_3336"/>
<dbReference type="HOGENOM" id="CLU_2302023_0_0_10"/>
<dbReference type="Proteomes" id="UP000019423">
    <property type="component" value="Chromosome"/>
</dbReference>
<accession>W8F8L1</accession>
<gene>
    <name evidence="1" type="ORF">Hsw_3336</name>
</gene>
<dbReference type="OrthoDB" id="885654at2"/>
<dbReference type="AlphaFoldDB" id="W8F8L1"/>
<dbReference type="EMBL" id="CP007145">
    <property type="protein sequence ID" value="AHJ98931.1"/>
    <property type="molecule type" value="Genomic_DNA"/>
</dbReference>
<dbReference type="eggNOG" id="ENOG502ZU1Q">
    <property type="taxonomic scope" value="Bacteria"/>
</dbReference>
<organism evidence="1 2">
    <name type="scientific">Hymenobacter swuensis DY53</name>
    <dbReference type="NCBI Taxonomy" id="1227739"/>
    <lineage>
        <taxon>Bacteria</taxon>
        <taxon>Pseudomonadati</taxon>
        <taxon>Bacteroidota</taxon>
        <taxon>Cytophagia</taxon>
        <taxon>Cytophagales</taxon>
        <taxon>Hymenobacteraceae</taxon>
        <taxon>Hymenobacter</taxon>
    </lineage>
</organism>
<keyword evidence="2" id="KW-1185">Reference proteome</keyword>
<evidence type="ECO:0000313" key="2">
    <source>
        <dbReference type="Proteomes" id="UP000019423"/>
    </source>
</evidence>
<name>W8F8L1_9BACT</name>
<dbReference type="KEGG" id="hsw:Hsw_3336"/>
<reference evidence="1 2" key="1">
    <citation type="submission" date="2014-01" db="EMBL/GenBank/DDBJ databases">
        <title>Complete genome sequence of ionizing-radiation resistance bacterium Hymenobacter swuensis DY53.</title>
        <authorList>
            <person name="Jung J.-H."/>
            <person name="Jeong S.-W."/>
            <person name="Joe M.-H."/>
            <person name="Cho y.-j."/>
            <person name="Kim M.-K."/>
            <person name="Lim S.-Y."/>
        </authorList>
    </citation>
    <scope>NUCLEOTIDE SEQUENCE [LARGE SCALE GENOMIC DNA]</scope>
    <source>
        <strain evidence="1 2">DY53</strain>
    </source>
</reference>